<evidence type="ECO:0000313" key="1">
    <source>
        <dbReference type="EMBL" id="GAG21540.1"/>
    </source>
</evidence>
<protein>
    <submittedName>
        <fullName evidence="1">Uncharacterized protein</fullName>
    </submittedName>
</protein>
<proteinExistence type="predicted"/>
<dbReference type="AlphaFoldDB" id="X0VTI4"/>
<feature type="non-terminal residue" evidence="1">
    <location>
        <position position="1"/>
    </location>
</feature>
<gene>
    <name evidence="1" type="ORF">S01H1_60554</name>
</gene>
<organism evidence="1">
    <name type="scientific">marine sediment metagenome</name>
    <dbReference type="NCBI Taxonomy" id="412755"/>
    <lineage>
        <taxon>unclassified sequences</taxon>
        <taxon>metagenomes</taxon>
        <taxon>ecological metagenomes</taxon>
    </lineage>
</organism>
<comment type="caution">
    <text evidence="1">The sequence shown here is derived from an EMBL/GenBank/DDBJ whole genome shotgun (WGS) entry which is preliminary data.</text>
</comment>
<name>X0VTI4_9ZZZZ</name>
<dbReference type="EMBL" id="BARS01039666">
    <property type="protein sequence ID" value="GAG21540.1"/>
    <property type="molecule type" value="Genomic_DNA"/>
</dbReference>
<reference evidence="1" key="1">
    <citation type="journal article" date="2014" name="Front. Microbiol.">
        <title>High frequency of phylogenetically diverse reductive dehalogenase-homologous genes in deep subseafloor sedimentary metagenomes.</title>
        <authorList>
            <person name="Kawai M."/>
            <person name="Futagami T."/>
            <person name="Toyoda A."/>
            <person name="Takaki Y."/>
            <person name="Nishi S."/>
            <person name="Hori S."/>
            <person name="Arai W."/>
            <person name="Tsubouchi T."/>
            <person name="Morono Y."/>
            <person name="Uchiyama I."/>
            <person name="Ito T."/>
            <person name="Fujiyama A."/>
            <person name="Inagaki F."/>
            <person name="Takami H."/>
        </authorList>
    </citation>
    <scope>NUCLEOTIDE SEQUENCE</scope>
    <source>
        <strain evidence="1">Expedition CK06-06</strain>
    </source>
</reference>
<sequence>FYYCINKMSAQQLVSVMGKNTQVNPMLMKNDMSFVQSLYDTGVAPLQGPITNKNKDMFQNQERIQGMINLKKYVIFLNKTTTTNLDLILDPSQNYQILVNNINLPSSGIDINVTINGNPPTSGSNPCAVLAAAARMIFFTNGVFTCP</sequence>
<accession>X0VTI4</accession>